<dbReference type="EMBL" id="JAOQAV010000553">
    <property type="protein sequence ID" value="KAJ4175479.1"/>
    <property type="molecule type" value="Genomic_DNA"/>
</dbReference>
<protein>
    <submittedName>
        <fullName evidence="2">Uncharacterized protein</fullName>
    </submittedName>
</protein>
<sequence length="102" mass="10883">MRLHEIIIASLLGLTAASPVSGSLDGSSAAVADDFKPDWDAFEIDFKAALEEAERDPGLTKRLNTQSANNVAFGQAIYAAGAAAVKHIKDLKNWNKVTIVPF</sequence>
<gene>
    <name evidence="2" type="ORF">NW755_014886</name>
</gene>
<accession>A0A9W8QSJ1</accession>
<name>A0A9W8QSJ1_9HYPO</name>
<evidence type="ECO:0000313" key="2">
    <source>
        <dbReference type="EMBL" id="KAJ4175479.1"/>
    </source>
</evidence>
<feature type="chain" id="PRO_5040818981" evidence="1">
    <location>
        <begin position="18"/>
        <end position="102"/>
    </location>
</feature>
<comment type="caution">
    <text evidence="2">The sequence shown here is derived from an EMBL/GenBank/DDBJ whole genome shotgun (WGS) entry which is preliminary data.</text>
</comment>
<keyword evidence="1" id="KW-0732">Signal</keyword>
<keyword evidence="3" id="KW-1185">Reference proteome</keyword>
<proteinExistence type="predicted"/>
<dbReference type="AlphaFoldDB" id="A0A9W8QSJ1"/>
<evidence type="ECO:0000256" key="1">
    <source>
        <dbReference type="SAM" id="SignalP"/>
    </source>
</evidence>
<reference evidence="2" key="1">
    <citation type="submission" date="2022-09" db="EMBL/GenBank/DDBJ databases">
        <title>Fusarium specimens isolated from Avocado Roots.</title>
        <authorList>
            <person name="Stajich J."/>
            <person name="Roper C."/>
            <person name="Heimlech-Rivalta G."/>
        </authorList>
    </citation>
    <scope>NUCLEOTIDE SEQUENCE</scope>
    <source>
        <strain evidence="2">A02</strain>
    </source>
</reference>
<evidence type="ECO:0000313" key="3">
    <source>
        <dbReference type="Proteomes" id="UP001152087"/>
    </source>
</evidence>
<organism evidence="2 3">
    <name type="scientific">Fusarium falciforme</name>
    <dbReference type="NCBI Taxonomy" id="195108"/>
    <lineage>
        <taxon>Eukaryota</taxon>
        <taxon>Fungi</taxon>
        <taxon>Dikarya</taxon>
        <taxon>Ascomycota</taxon>
        <taxon>Pezizomycotina</taxon>
        <taxon>Sordariomycetes</taxon>
        <taxon>Hypocreomycetidae</taxon>
        <taxon>Hypocreales</taxon>
        <taxon>Nectriaceae</taxon>
        <taxon>Fusarium</taxon>
        <taxon>Fusarium solani species complex</taxon>
    </lineage>
</organism>
<dbReference type="Proteomes" id="UP001152087">
    <property type="component" value="Unassembled WGS sequence"/>
</dbReference>
<feature type="signal peptide" evidence="1">
    <location>
        <begin position="1"/>
        <end position="17"/>
    </location>
</feature>